<evidence type="ECO:0000313" key="1">
    <source>
        <dbReference type="EMBL" id="CAB3758520.1"/>
    </source>
</evidence>
<accession>A0A6J5DW58</accession>
<dbReference type="RefSeq" id="WP_175227591.1">
    <property type="nucleotide sequence ID" value="NZ_CADIKH010000014.1"/>
</dbReference>
<gene>
    <name evidence="1" type="ORF">LMG29542_03363</name>
</gene>
<protein>
    <submittedName>
        <fullName evidence="1">Uncharacterized protein</fullName>
    </submittedName>
</protein>
<proteinExistence type="predicted"/>
<dbReference type="AlphaFoldDB" id="A0A6J5DW58"/>
<keyword evidence="2" id="KW-1185">Reference proteome</keyword>
<dbReference type="Proteomes" id="UP000494363">
    <property type="component" value="Unassembled WGS sequence"/>
</dbReference>
<name>A0A6J5DW58_9BURK</name>
<organism evidence="1 2">
    <name type="scientific">Paraburkholderia humisilvae</name>
    <dbReference type="NCBI Taxonomy" id="627669"/>
    <lineage>
        <taxon>Bacteria</taxon>
        <taxon>Pseudomonadati</taxon>
        <taxon>Pseudomonadota</taxon>
        <taxon>Betaproteobacteria</taxon>
        <taxon>Burkholderiales</taxon>
        <taxon>Burkholderiaceae</taxon>
        <taxon>Paraburkholderia</taxon>
    </lineage>
</organism>
<evidence type="ECO:0000313" key="2">
    <source>
        <dbReference type="Proteomes" id="UP000494363"/>
    </source>
</evidence>
<sequence length="76" mass="8962">MTHRCLWPGCERNVSASMWGCRTHWFALPARLRSRIGHAYRDGVDVGEHPTRRWREAHADALAWIAQHEEELHGRY</sequence>
<reference evidence="1 2" key="1">
    <citation type="submission" date="2020-04" db="EMBL/GenBank/DDBJ databases">
        <authorList>
            <person name="De Canck E."/>
        </authorList>
    </citation>
    <scope>NUCLEOTIDE SEQUENCE [LARGE SCALE GENOMIC DNA]</scope>
    <source>
        <strain evidence="1 2">LMG 29542</strain>
    </source>
</reference>
<dbReference type="EMBL" id="CADIKH010000014">
    <property type="protein sequence ID" value="CAB3758520.1"/>
    <property type="molecule type" value="Genomic_DNA"/>
</dbReference>